<proteinExistence type="predicted"/>
<name>A0A0C3PLP7_PISTI</name>
<reference evidence="1 2" key="1">
    <citation type="submission" date="2014-04" db="EMBL/GenBank/DDBJ databases">
        <authorList>
            <consortium name="DOE Joint Genome Institute"/>
            <person name="Kuo A."/>
            <person name="Kohler A."/>
            <person name="Costa M.D."/>
            <person name="Nagy L.G."/>
            <person name="Floudas D."/>
            <person name="Copeland A."/>
            <person name="Barry K.W."/>
            <person name="Cichocki N."/>
            <person name="Veneault-Fourrey C."/>
            <person name="LaButti K."/>
            <person name="Lindquist E.A."/>
            <person name="Lipzen A."/>
            <person name="Lundell T."/>
            <person name="Morin E."/>
            <person name="Murat C."/>
            <person name="Sun H."/>
            <person name="Tunlid A."/>
            <person name="Henrissat B."/>
            <person name="Grigoriev I.V."/>
            <person name="Hibbett D.S."/>
            <person name="Martin F."/>
            <person name="Nordberg H.P."/>
            <person name="Cantor M.N."/>
            <person name="Hua S.X."/>
        </authorList>
    </citation>
    <scope>NUCLEOTIDE SEQUENCE [LARGE SCALE GENOMIC DNA]</scope>
    <source>
        <strain evidence="1 2">Marx 270</strain>
    </source>
</reference>
<dbReference type="OrthoDB" id="289721at2759"/>
<organism evidence="1 2">
    <name type="scientific">Pisolithus tinctorius Marx 270</name>
    <dbReference type="NCBI Taxonomy" id="870435"/>
    <lineage>
        <taxon>Eukaryota</taxon>
        <taxon>Fungi</taxon>
        <taxon>Dikarya</taxon>
        <taxon>Basidiomycota</taxon>
        <taxon>Agaricomycotina</taxon>
        <taxon>Agaricomycetes</taxon>
        <taxon>Agaricomycetidae</taxon>
        <taxon>Boletales</taxon>
        <taxon>Sclerodermatineae</taxon>
        <taxon>Pisolithaceae</taxon>
        <taxon>Pisolithus</taxon>
    </lineage>
</organism>
<dbReference type="STRING" id="870435.A0A0C3PLP7"/>
<feature type="non-terminal residue" evidence="1">
    <location>
        <position position="1"/>
    </location>
</feature>
<reference evidence="2" key="2">
    <citation type="submission" date="2015-01" db="EMBL/GenBank/DDBJ databases">
        <title>Evolutionary Origins and Diversification of the Mycorrhizal Mutualists.</title>
        <authorList>
            <consortium name="DOE Joint Genome Institute"/>
            <consortium name="Mycorrhizal Genomics Consortium"/>
            <person name="Kohler A."/>
            <person name="Kuo A."/>
            <person name="Nagy L.G."/>
            <person name="Floudas D."/>
            <person name="Copeland A."/>
            <person name="Barry K.W."/>
            <person name="Cichocki N."/>
            <person name="Veneault-Fourrey C."/>
            <person name="LaButti K."/>
            <person name="Lindquist E.A."/>
            <person name="Lipzen A."/>
            <person name="Lundell T."/>
            <person name="Morin E."/>
            <person name="Murat C."/>
            <person name="Riley R."/>
            <person name="Ohm R."/>
            <person name="Sun H."/>
            <person name="Tunlid A."/>
            <person name="Henrissat B."/>
            <person name="Grigoriev I.V."/>
            <person name="Hibbett D.S."/>
            <person name="Martin F."/>
        </authorList>
    </citation>
    <scope>NUCLEOTIDE SEQUENCE [LARGE SCALE GENOMIC DNA]</scope>
    <source>
        <strain evidence="2">Marx 270</strain>
    </source>
</reference>
<dbReference type="EMBL" id="KN831944">
    <property type="protein sequence ID" value="KIO15225.1"/>
    <property type="molecule type" value="Genomic_DNA"/>
</dbReference>
<accession>A0A0C3PLP7</accession>
<dbReference type="AlphaFoldDB" id="A0A0C3PLP7"/>
<gene>
    <name evidence="1" type="ORF">M404DRAFT_118534</name>
</gene>
<evidence type="ECO:0000313" key="1">
    <source>
        <dbReference type="EMBL" id="KIO15225.1"/>
    </source>
</evidence>
<keyword evidence="2" id="KW-1185">Reference proteome</keyword>
<dbReference type="InParanoid" id="A0A0C3PLP7"/>
<sequence length="63" mass="7163">TTLQKAKSFLDVMIKGHPEYGCMISKEKTVTNFDYGTEIMNITSATQTRAYMIASFPRRGRRA</sequence>
<protein>
    <submittedName>
        <fullName evidence="1">Uncharacterized protein</fullName>
    </submittedName>
</protein>
<evidence type="ECO:0000313" key="2">
    <source>
        <dbReference type="Proteomes" id="UP000054217"/>
    </source>
</evidence>
<dbReference type="HOGENOM" id="CLU_206235_0_0_1"/>
<dbReference type="Proteomes" id="UP000054217">
    <property type="component" value="Unassembled WGS sequence"/>
</dbReference>